<dbReference type="PROSITE" id="PS50305">
    <property type="entry name" value="SIRTUIN"/>
    <property type="match status" value="1"/>
</dbReference>
<dbReference type="InterPro" id="IPR050134">
    <property type="entry name" value="NAD-dep_sirtuin_deacylases"/>
</dbReference>
<dbReference type="SUPFAM" id="SSF52467">
    <property type="entry name" value="DHS-like NAD/FAD-binding domain"/>
    <property type="match status" value="1"/>
</dbReference>
<keyword evidence="7" id="KW-0012">Acyltransferase</keyword>
<keyword evidence="4 5" id="KW-0479">Metal-binding</keyword>
<feature type="binding site" evidence="4">
    <location>
        <position position="113"/>
    </location>
    <ligand>
        <name>NAD(+)</name>
        <dbReference type="ChEBI" id="CHEBI:57540"/>
    </ligand>
</feature>
<evidence type="ECO:0000259" key="6">
    <source>
        <dbReference type="PROSITE" id="PS50305"/>
    </source>
</evidence>
<reference evidence="8" key="1">
    <citation type="journal article" date="2019" name="Int. J. Syst. Evol. Microbiol.">
        <title>The Global Catalogue of Microorganisms (GCM) 10K type strain sequencing project: providing services to taxonomists for standard genome sequencing and annotation.</title>
        <authorList>
            <consortium name="The Broad Institute Genomics Platform"/>
            <consortium name="The Broad Institute Genome Sequencing Center for Infectious Disease"/>
            <person name="Wu L."/>
            <person name="Ma J."/>
        </authorList>
    </citation>
    <scope>NUCLEOTIDE SEQUENCE [LARGE SCALE GENOMIC DNA]</scope>
    <source>
        <strain evidence="8">CCUG 53915</strain>
    </source>
</reference>
<dbReference type="EMBL" id="JBHTLT010000043">
    <property type="protein sequence ID" value="MFD1205301.1"/>
    <property type="molecule type" value="Genomic_DNA"/>
</dbReference>
<keyword evidence="8" id="KW-1185">Reference proteome</keyword>
<evidence type="ECO:0000256" key="5">
    <source>
        <dbReference type="PROSITE-ProRule" id="PRU00236"/>
    </source>
</evidence>
<dbReference type="GO" id="GO:0034979">
    <property type="term" value="F:NAD-dependent protein lysine deacetylase activity"/>
    <property type="evidence" value="ECO:0007669"/>
    <property type="project" value="UniProtKB-EC"/>
</dbReference>
<name>A0ABW3TWS7_9BACL</name>
<feature type="binding site" evidence="4 5">
    <location>
        <position position="142"/>
    </location>
    <ligand>
        <name>Zn(2+)</name>
        <dbReference type="ChEBI" id="CHEBI:29105"/>
    </ligand>
</feature>
<keyword evidence="2 4" id="KW-0808">Transferase</keyword>
<dbReference type="Proteomes" id="UP001597231">
    <property type="component" value="Unassembled WGS sequence"/>
</dbReference>
<dbReference type="InterPro" id="IPR029035">
    <property type="entry name" value="DHS-like_NAD/FAD-binding_dom"/>
</dbReference>
<comment type="subcellular location">
    <subcellularLocation>
        <location evidence="4">Cytoplasm</location>
    </subcellularLocation>
</comment>
<evidence type="ECO:0000313" key="8">
    <source>
        <dbReference type="Proteomes" id="UP001597231"/>
    </source>
</evidence>
<organism evidence="7 8">
    <name type="scientific">Sporosarcina contaminans</name>
    <dbReference type="NCBI Taxonomy" id="633403"/>
    <lineage>
        <taxon>Bacteria</taxon>
        <taxon>Bacillati</taxon>
        <taxon>Bacillota</taxon>
        <taxon>Bacilli</taxon>
        <taxon>Bacillales</taxon>
        <taxon>Caryophanaceae</taxon>
        <taxon>Sporosarcina</taxon>
    </lineage>
</organism>
<comment type="function">
    <text evidence="4">NAD-dependent protein deacetylase which modulates the activities of several enzymes which are inactive in their acetylated form.</text>
</comment>
<dbReference type="InterPro" id="IPR026590">
    <property type="entry name" value="Ssirtuin_cat_dom"/>
</dbReference>
<feature type="binding site" evidence="4 5">
    <location>
        <position position="140"/>
    </location>
    <ligand>
        <name>Zn(2+)</name>
        <dbReference type="ChEBI" id="CHEBI:29105"/>
    </ligand>
</feature>
<comment type="similarity">
    <text evidence="4">Belongs to the sirtuin family. Class U subfamily.</text>
</comment>
<feature type="binding site" evidence="4">
    <location>
        <position position="181"/>
    </location>
    <ligand>
        <name>NAD(+)</name>
        <dbReference type="ChEBI" id="CHEBI:57540"/>
    </ligand>
</feature>
<feature type="binding site" evidence="4">
    <location>
        <position position="22"/>
    </location>
    <ligand>
        <name>NAD(+)</name>
        <dbReference type="ChEBI" id="CHEBI:57540"/>
    </ligand>
</feature>
<feature type="binding site" evidence="4">
    <location>
        <position position="98"/>
    </location>
    <ligand>
        <name>nicotinamide</name>
        <dbReference type="ChEBI" id="CHEBI:17154"/>
    </ligand>
</feature>
<dbReference type="Gene3D" id="3.40.50.1220">
    <property type="entry name" value="TPP-binding domain"/>
    <property type="match status" value="1"/>
</dbReference>
<keyword evidence="4 5" id="KW-0862">Zinc</keyword>
<dbReference type="NCBIfam" id="NF001752">
    <property type="entry name" value="PRK00481.1-1"/>
    <property type="match status" value="1"/>
</dbReference>
<dbReference type="InterPro" id="IPR003000">
    <property type="entry name" value="Sirtuin"/>
</dbReference>
<feature type="binding site" evidence="4 5">
    <location>
        <position position="124"/>
    </location>
    <ligand>
        <name>Zn(2+)</name>
        <dbReference type="ChEBI" id="CHEBI:29105"/>
    </ligand>
</feature>
<feature type="binding site" evidence="4 5">
    <location>
        <position position="121"/>
    </location>
    <ligand>
        <name>Zn(2+)</name>
        <dbReference type="ChEBI" id="CHEBI:29105"/>
    </ligand>
</feature>
<dbReference type="Pfam" id="PF02146">
    <property type="entry name" value="SIR2"/>
    <property type="match status" value="1"/>
</dbReference>
<dbReference type="HAMAP" id="MF_01968">
    <property type="entry name" value="Sirtuin_ClassU"/>
    <property type="match status" value="1"/>
</dbReference>
<feature type="binding site" evidence="4">
    <location>
        <position position="98"/>
    </location>
    <ligand>
        <name>NAD(+)</name>
        <dbReference type="ChEBI" id="CHEBI:57540"/>
    </ligand>
</feature>
<feature type="binding site" evidence="4">
    <location>
        <position position="29"/>
    </location>
    <ligand>
        <name>NAD(+)</name>
        <dbReference type="ChEBI" id="CHEBI:57540"/>
    </ligand>
</feature>
<feature type="active site" description="Proton acceptor" evidence="4 5">
    <location>
        <position position="113"/>
    </location>
</feature>
<dbReference type="EC" id="2.3.1.286" evidence="4"/>
<keyword evidence="3 4" id="KW-0520">NAD</keyword>
<feature type="binding site" evidence="4">
    <location>
        <position position="97"/>
    </location>
    <ligand>
        <name>NAD(+)</name>
        <dbReference type="ChEBI" id="CHEBI:57540"/>
    </ligand>
</feature>
<comment type="catalytic activity">
    <reaction evidence="4">
        <text>N(6)-acetyl-L-lysyl-[protein] + NAD(+) + H2O = 2''-O-acetyl-ADP-D-ribose + nicotinamide + L-lysyl-[protein]</text>
        <dbReference type="Rhea" id="RHEA:43636"/>
        <dbReference type="Rhea" id="RHEA-COMP:9752"/>
        <dbReference type="Rhea" id="RHEA-COMP:10731"/>
        <dbReference type="ChEBI" id="CHEBI:15377"/>
        <dbReference type="ChEBI" id="CHEBI:17154"/>
        <dbReference type="ChEBI" id="CHEBI:29969"/>
        <dbReference type="ChEBI" id="CHEBI:57540"/>
        <dbReference type="ChEBI" id="CHEBI:61930"/>
        <dbReference type="ChEBI" id="CHEBI:83767"/>
        <dbReference type="EC" id="2.3.1.286"/>
    </reaction>
</comment>
<gene>
    <name evidence="4" type="primary">cobB</name>
    <name evidence="7" type="ORF">ACFQ38_09310</name>
</gene>
<feature type="domain" description="Deacetylase sirtuin-type" evidence="6">
    <location>
        <begin position="1"/>
        <end position="236"/>
    </location>
</feature>
<sequence length="236" mass="26217">MLLEKLKESNYTVVLTGAGMSTESGLPDFRSSGGLWAKEDPSAIASTDALNRNVEKFFEFYRHRVIGLQSCKPHGGHEILAKWEREGLIQSIITQNVDGFHQEAGSKNVVELHGTLQKVHCQSCGKEYNNDKYVNEQYQCECGGKLRPSVVLFGEMLPEEALLKAAEESEKADLFIVFGSSLTVTPANQFPLIAKQNGAHLTIVNMEPTELDLYADETVHGRKIGEILKELHVSLR</sequence>
<feature type="binding site" evidence="4">
    <location>
        <position position="97"/>
    </location>
    <ligand>
        <name>nicotinamide</name>
        <dbReference type="ChEBI" id="CHEBI:17154"/>
    </ligand>
</feature>
<feature type="binding site" evidence="4">
    <location>
        <position position="95"/>
    </location>
    <ligand>
        <name>NAD(+)</name>
        <dbReference type="ChEBI" id="CHEBI:57540"/>
    </ligand>
</feature>
<feature type="binding site" evidence="4">
    <location>
        <position position="205"/>
    </location>
    <ligand>
        <name>NAD(+)</name>
        <dbReference type="ChEBI" id="CHEBI:57540"/>
    </ligand>
</feature>
<dbReference type="InterPro" id="IPR028628">
    <property type="entry name" value="Sirtuin_class_U"/>
</dbReference>
<comment type="cofactor">
    <cofactor evidence="4">
        <name>Zn(2+)</name>
        <dbReference type="ChEBI" id="CHEBI:29105"/>
    </cofactor>
    <text evidence="4">Binds 1 zinc ion per subunit.</text>
</comment>
<feature type="binding site" evidence="4">
    <location>
        <position position="30"/>
    </location>
    <ligand>
        <name>NAD(+)</name>
        <dbReference type="ChEBI" id="CHEBI:57540"/>
    </ligand>
</feature>
<dbReference type="RefSeq" id="WP_381480500.1">
    <property type="nucleotide sequence ID" value="NZ_JBHTLT010000043.1"/>
</dbReference>
<comment type="caution">
    <text evidence="4">Lacks conserved residue(s) required for the propagation of feature annotation.</text>
</comment>
<feature type="binding site" evidence="4">
    <location>
        <position position="224"/>
    </location>
    <ligand>
        <name>NAD(+)</name>
        <dbReference type="ChEBI" id="CHEBI:57540"/>
    </ligand>
</feature>
<dbReference type="InterPro" id="IPR026591">
    <property type="entry name" value="Sirtuin_cat_small_dom_sf"/>
</dbReference>
<accession>A0ABW3TWS7</accession>
<evidence type="ECO:0000256" key="2">
    <source>
        <dbReference type="ARBA" id="ARBA00022679"/>
    </source>
</evidence>
<comment type="caution">
    <text evidence="7">The sequence shown here is derived from an EMBL/GenBank/DDBJ whole genome shotgun (WGS) entry which is preliminary data.</text>
</comment>
<evidence type="ECO:0000256" key="4">
    <source>
        <dbReference type="HAMAP-Rule" id="MF_01968"/>
    </source>
</evidence>
<feature type="binding site" evidence="4">
    <location>
        <position position="180"/>
    </location>
    <ligand>
        <name>NAD(+)</name>
        <dbReference type="ChEBI" id="CHEBI:57540"/>
    </ligand>
</feature>
<evidence type="ECO:0000256" key="3">
    <source>
        <dbReference type="ARBA" id="ARBA00023027"/>
    </source>
</evidence>
<feature type="binding site" evidence="4">
    <location>
        <position position="18"/>
    </location>
    <ligand>
        <name>NAD(+)</name>
        <dbReference type="ChEBI" id="CHEBI:57540"/>
    </ligand>
</feature>
<dbReference type="PANTHER" id="PTHR11085:SF4">
    <property type="entry name" value="NAD-DEPENDENT PROTEIN DEACYLASE"/>
    <property type="match status" value="1"/>
</dbReference>
<evidence type="ECO:0000256" key="1">
    <source>
        <dbReference type="ARBA" id="ARBA00022490"/>
    </source>
</evidence>
<feature type="binding site" evidence="4">
    <location>
        <position position="29"/>
    </location>
    <ligand>
        <name>nicotinamide</name>
        <dbReference type="ChEBI" id="CHEBI:17154"/>
    </ligand>
</feature>
<dbReference type="NCBIfam" id="NF001753">
    <property type="entry name" value="PRK00481.1-3"/>
    <property type="match status" value="1"/>
</dbReference>
<evidence type="ECO:0000313" key="7">
    <source>
        <dbReference type="EMBL" id="MFD1205301.1"/>
    </source>
</evidence>
<dbReference type="Gene3D" id="3.30.1600.10">
    <property type="entry name" value="SIR2/SIRT2 'Small Domain"/>
    <property type="match status" value="1"/>
</dbReference>
<dbReference type="PANTHER" id="PTHR11085">
    <property type="entry name" value="NAD-DEPENDENT PROTEIN DEACYLASE SIRTUIN-5, MITOCHONDRIAL-RELATED"/>
    <property type="match status" value="1"/>
</dbReference>
<proteinExistence type="inferred from homology"/>
<protein>
    <recommendedName>
        <fullName evidence="4">NAD-dependent protein deacetylase</fullName>
        <ecNumber evidence="4">2.3.1.286</ecNumber>
    </recommendedName>
    <alternativeName>
        <fullName evidence="4">Regulatory protein SIR2 homolog</fullName>
    </alternativeName>
</protein>
<keyword evidence="1 4" id="KW-0963">Cytoplasm</keyword>